<dbReference type="SUPFAM" id="SSF46785">
    <property type="entry name" value="Winged helix' DNA-binding domain"/>
    <property type="match status" value="1"/>
</dbReference>
<evidence type="ECO:0000259" key="4">
    <source>
        <dbReference type="PROSITE" id="PS50987"/>
    </source>
</evidence>
<keyword evidence="6" id="KW-1185">Reference proteome</keyword>
<dbReference type="InterPro" id="IPR001845">
    <property type="entry name" value="HTH_ArsR_DNA-bd_dom"/>
</dbReference>
<accession>A0A5A9ZWG5</accession>
<keyword evidence="3" id="KW-0804">Transcription</keyword>
<gene>
    <name evidence="5" type="ORF">FGF04_37155</name>
</gene>
<name>A0A5A9ZWG5_9ACTN</name>
<keyword evidence="1" id="KW-0805">Transcription regulation</keyword>
<organism evidence="5 6">
    <name type="scientific">Streptomyces apricus</name>
    <dbReference type="NCBI Taxonomy" id="1828112"/>
    <lineage>
        <taxon>Bacteria</taxon>
        <taxon>Bacillati</taxon>
        <taxon>Actinomycetota</taxon>
        <taxon>Actinomycetes</taxon>
        <taxon>Kitasatosporales</taxon>
        <taxon>Streptomycetaceae</taxon>
        <taxon>Streptomyces</taxon>
    </lineage>
</organism>
<dbReference type="RefSeq" id="WP_149515792.1">
    <property type="nucleotide sequence ID" value="NZ_VDFC01000085.1"/>
</dbReference>
<dbReference type="InterPro" id="IPR036388">
    <property type="entry name" value="WH-like_DNA-bd_sf"/>
</dbReference>
<dbReference type="InterPro" id="IPR011991">
    <property type="entry name" value="ArsR-like_HTH"/>
</dbReference>
<dbReference type="InterPro" id="IPR036390">
    <property type="entry name" value="WH_DNA-bd_sf"/>
</dbReference>
<evidence type="ECO:0000256" key="1">
    <source>
        <dbReference type="ARBA" id="ARBA00023015"/>
    </source>
</evidence>
<evidence type="ECO:0000256" key="3">
    <source>
        <dbReference type="ARBA" id="ARBA00023163"/>
    </source>
</evidence>
<dbReference type="Proteomes" id="UP000324965">
    <property type="component" value="Unassembled WGS sequence"/>
</dbReference>
<dbReference type="PRINTS" id="PR00778">
    <property type="entry name" value="HTHARSR"/>
</dbReference>
<sequence length="89" mass="9589">DTLTALRALAAAPRLRIVTHLAAQSRTTQELASLLGLSPSVTSRHLHQLTQAGLTTAQREGYYVLYSLAPARLDEIATALITLAPRPED</sequence>
<dbReference type="SMART" id="SM00418">
    <property type="entry name" value="HTH_ARSR"/>
    <property type="match status" value="1"/>
</dbReference>
<dbReference type="CDD" id="cd00090">
    <property type="entry name" value="HTH_ARSR"/>
    <property type="match status" value="1"/>
</dbReference>
<protein>
    <submittedName>
        <fullName evidence="5">Helix-turn-helix transcriptional regulator</fullName>
    </submittedName>
</protein>
<reference evidence="5 6" key="1">
    <citation type="submission" date="2019-05" db="EMBL/GenBank/DDBJ databases">
        <authorList>
            <person name="Hariharan J."/>
            <person name="Choudoir M.J."/>
            <person name="Diebold P."/>
            <person name="Panke-Buisse K."/>
            <person name="Buckley D.H."/>
        </authorList>
    </citation>
    <scope>NUCLEOTIDE SEQUENCE [LARGE SCALE GENOMIC DNA]</scope>
    <source>
        <strain evidence="5 6">SUN51</strain>
    </source>
</reference>
<dbReference type="AlphaFoldDB" id="A0A5A9ZWG5"/>
<dbReference type="PROSITE" id="PS50987">
    <property type="entry name" value="HTH_ARSR_2"/>
    <property type="match status" value="1"/>
</dbReference>
<evidence type="ECO:0000313" key="6">
    <source>
        <dbReference type="Proteomes" id="UP000324965"/>
    </source>
</evidence>
<feature type="domain" description="HTH arsR-type" evidence="4">
    <location>
        <begin position="1"/>
        <end position="88"/>
    </location>
</feature>
<dbReference type="PANTHER" id="PTHR33154:SF18">
    <property type="entry name" value="ARSENICAL RESISTANCE OPERON REPRESSOR"/>
    <property type="match status" value="1"/>
</dbReference>
<evidence type="ECO:0000313" key="5">
    <source>
        <dbReference type="EMBL" id="KAA0921391.1"/>
    </source>
</evidence>
<comment type="caution">
    <text evidence="5">The sequence shown here is derived from an EMBL/GenBank/DDBJ whole genome shotgun (WGS) entry which is preliminary data.</text>
</comment>
<feature type="non-terminal residue" evidence="5">
    <location>
        <position position="1"/>
    </location>
</feature>
<dbReference type="OrthoDB" id="3460651at2"/>
<proteinExistence type="predicted"/>
<dbReference type="NCBIfam" id="NF033788">
    <property type="entry name" value="HTH_metalloreg"/>
    <property type="match status" value="1"/>
</dbReference>
<evidence type="ECO:0000256" key="2">
    <source>
        <dbReference type="ARBA" id="ARBA00023125"/>
    </source>
</evidence>
<keyword evidence="2" id="KW-0238">DNA-binding</keyword>
<dbReference type="GO" id="GO:0003700">
    <property type="term" value="F:DNA-binding transcription factor activity"/>
    <property type="evidence" value="ECO:0007669"/>
    <property type="project" value="InterPro"/>
</dbReference>
<dbReference type="EMBL" id="VDFC01000085">
    <property type="protein sequence ID" value="KAA0921391.1"/>
    <property type="molecule type" value="Genomic_DNA"/>
</dbReference>
<dbReference type="GO" id="GO:0003677">
    <property type="term" value="F:DNA binding"/>
    <property type="evidence" value="ECO:0007669"/>
    <property type="project" value="UniProtKB-KW"/>
</dbReference>
<dbReference type="Pfam" id="PF01022">
    <property type="entry name" value="HTH_5"/>
    <property type="match status" value="1"/>
</dbReference>
<dbReference type="InterPro" id="IPR051081">
    <property type="entry name" value="HTH_MetalResp_TranReg"/>
</dbReference>
<dbReference type="PANTHER" id="PTHR33154">
    <property type="entry name" value="TRANSCRIPTIONAL REGULATOR, ARSR FAMILY"/>
    <property type="match status" value="1"/>
</dbReference>
<dbReference type="Gene3D" id="1.10.10.10">
    <property type="entry name" value="Winged helix-like DNA-binding domain superfamily/Winged helix DNA-binding domain"/>
    <property type="match status" value="1"/>
</dbReference>